<evidence type="ECO:0000259" key="4">
    <source>
        <dbReference type="Pfam" id="PF22939"/>
    </source>
</evidence>
<dbReference type="Gene3D" id="3.40.50.1820">
    <property type="entry name" value="alpha/beta hydrolase"/>
    <property type="match status" value="1"/>
</dbReference>
<proteinExistence type="predicted"/>
<protein>
    <submittedName>
        <fullName evidence="6">Vegetative incompatibility protein HET-E-1</fullName>
    </submittedName>
</protein>
<reference evidence="6" key="1">
    <citation type="submission" date="2023-06" db="EMBL/GenBank/DDBJ databases">
        <title>Genome-scale phylogeny and comparative genomics of the fungal order Sordariales.</title>
        <authorList>
            <consortium name="Lawrence Berkeley National Laboratory"/>
            <person name="Hensen N."/>
            <person name="Bonometti L."/>
            <person name="Westerberg I."/>
            <person name="Brannstrom I.O."/>
            <person name="Guillou S."/>
            <person name="Cros-Aarteil S."/>
            <person name="Calhoun S."/>
            <person name="Haridas S."/>
            <person name="Kuo A."/>
            <person name="Mondo S."/>
            <person name="Pangilinan J."/>
            <person name="Riley R."/>
            <person name="Labutti K."/>
            <person name="Andreopoulos B."/>
            <person name="Lipzen A."/>
            <person name="Chen C."/>
            <person name="Yanf M."/>
            <person name="Daum C."/>
            <person name="Ng V."/>
            <person name="Clum A."/>
            <person name="Steindorff A."/>
            <person name="Ohm R."/>
            <person name="Martin F."/>
            <person name="Silar P."/>
            <person name="Natvig D."/>
            <person name="Lalanne C."/>
            <person name="Gautier V."/>
            <person name="Ament-Velasquez S.L."/>
            <person name="Kruys A."/>
            <person name="Hutchinson M.I."/>
            <person name="Powell A.J."/>
            <person name="Barry K."/>
            <person name="Miller A.N."/>
            <person name="Grigoriev I.V."/>
            <person name="Debuchy R."/>
            <person name="Gladieux P."/>
            <person name="Thoren M.H."/>
            <person name="Johannesson H."/>
        </authorList>
    </citation>
    <scope>NUCLEOTIDE SEQUENCE</scope>
    <source>
        <strain evidence="6">PSN4</strain>
    </source>
</reference>
<keyword evidence="2" id="KW-0040">ANK repeat</keyword>
<dbReference type="Proteomes" id="UP001239445">
    <property type="component" value="Unassembled WGS sequence"/>
</dbReference>
<dbReference type="InterPro" id="IPR054471">
    <property type="entry name" value="GPIID_WHD"/>
</dbReference>
<dbReference type="PROSITE" id="PS50297">
    <property type="entry name" value="ANK_REP_REGION"/>
    <property type="match status" value="1"/>
</dbReference>
<dbReference type="SUPFAM" id="SSF53474">
    <property type="entry name" value="alpha/beta-Hydrolases"/>
    <property type="match status" value="1"/>
</dbReference>
<dbReference type="AlphaFoldDB" id="A0AAJ0B7Q5"/>
<sequence length="891" mass="100852">MMDRIRARLRKTRRDRLSTPPDPQARTNTDTGPSEHPPIPSFPDGVKVLHDCPDATVDVCFVHGLTGDRESTWTADGQSAPWPKTLLPSKLDKVRILTYGYDAYIVRKGVASSNRLIDHATNLLNDLTTDRVCCNAPFRPIIFVAHSLGGLVCKEAILLSRNHPEPHLRGIFDCIRGVIFMGTPHKGAWMADWAKISVSALGLAKTVNKSLLEIMQTNNQALERIQLDFWSMIRERQKAGQPPEVTCFFEELPLPGIGKVVTKESATLEGYNSITIHANHRDMVKFASAEENGFKRLLGELVRWVLQVDQVLSETAQDCLKSLAFPQMQDRSHDIGSAVEGTCEWLLQHKTYNSWAVCDRGLLWIKGKPGSGKSTLLKYALDKHETRDGALVLSFFFHGRGDELQKTPLGLWRSLLHQALRQTPRALQDLVDRFETKRKENGKPGEDWHWHEEELWSFFKSSFPKILKTRPVRLFIDALDECGKDNAVKLVEIFKSLLKHLPSQSVGCRICFSCRHYPILDLDDSVFEVCTENENQGDISTFVDNQLAEFRARTSSTIPTLITERASGVFMWARLVVEQVRDLDLEGAGLGKIEEEIYSIPPDLDKLYQQLIQNMKPDSKKLVQWICFATRPLSINELRWAMVIEADCPHPTLQACQRAKHYVPDSARMKRQVQTLSRGLAEVSQEQVVQFIHQSVKDFFVEKGLSALDGNVTSTEAATEAGIRAHFRLSKICIRYLAMEEISRSTEYNDFAFLHYATTSWVAHTQQCDAISVPQEDLLALFAWPSNRLVELWVRIYRAINRYSGECPDNGTNLLHVISRYGVFGLVTTTLQSTDQITTVIDVMDDYGRTPLSWAAENGHETVVRTLLGAGATVDSGTNPSWCWRYRRYGR</sequence>
<evidence type="ECO:0000256" key="2">
    <source>
        <dbReference type="PROSITE-ProRule" id="PRU00023"/>
    </source>
</evidence>
<dbReference type="InterPro" id="IPR029058">
    <property type="entry name" value="AB_hydrolase_fold"/>
</dbReference>
<dbReference type="SUPFAM" id="SSF48403">
    <property type="entry name" value="Ankyrin repeat"/>
    <property type="match status" value="1"/>
</dbReference>
<dbReference type="InterPro" id="IPR027417">
    <property type="entry name" value="P-loop_NTPase"/>
</dbReference>
<dbReference type="InterPro" id="IPR002110">
    <property type="entry name" value="Ankyrin_rpt"/>
</dbReference>
<keyword evidence="1" id="KW-0677">Repeat</keyword>
<dbReference type="Pfam" id="PF22939">
    <property type="entry name" value="WHD_GPIID"/>
    <property type="match status" value="1"/>
</dbReference>
<evidence type="ECO:0000256" key="1">
    <source>
        <dbReference type="ARBA" id="ARBA00022737"/>
    </source>
</evidence>
<dbReference type="EMBL" id="MU839838">
    <property type="protein sequence ID" value="KAK1753062.1"/>
    <property type="molecule type" value="Genomic_DNA"/>
</dbReference>
<dbReference type="PROSITE" id="PS50088">
    <property type="entry name" value="ANK_REPEAT"/>
    <property type="match status" value="1"/>
</dbReference>
<evidence type="ECO:0000256" key="3">
    <source>
        <dbReference type="SAM" id="MobiDB-lite"/>
    </source>
</evidence>
<feature type="repeat" description="ANK" evidence="2">
    <location>
        <begin position="847"/>
        <end position="879"/>
    </location>
</feature>
<accession>A0AAJ0B7Q5</accession>
<dbReference type="InterPro" id="IPR056884">
    <property type="entry name" value="NPHP3-like_N"/>
</dbReference>
<evidence type="ECO:0000259" key="5">
    <source>
        <dbReference type="Pfam" id="PF24883"/>
    </source>
</evidence>
<dbReference type="PANTHER" id="PTHR10039:SF5">
    <property type="entry name" value="NACHT DOMAIN-CONTAINING PROTEIN"/>
    <property type="match status" value="1"/>
</dbReference>
<dbReference type="SMART" id="SM00248">
    <property type="entry name" value="ANK"/>
    <property type="match status" value="1"/>
</dbReference>
<dbReference type="SUPFAM" id="SSF52540">
    <property type="entry name" value="P-loop containing nucleoside triphosphate hydrolases"/>
    <property type="match status" value="1"/>
</dbReference>
<organism evidence="6 7">
    <name type="scientific">Echria macrotheca</name>
    <dbReference type="NCBI Taxonomy" id="438768"/>
    <lineage>
        <taxon>Eukaryota</taxon>
        <taxon>Fungi</taxon>
        <taxon>Dikarya</taxon>
        <taxon>Ascomycota</taxon>
        <taxon>Pezizomycotina</taxon>
        <taxon>Sordariomycetes</taxon>
        <taxon>Sordariomycetidae</taxon>
        <taxon>Sordariales</taxon>
        <taxon>Schizotheciaceae</taxon>
        <taxon>Echria</taxon>
    </lineage>
</organism>
<evidence type="ECO:0000313" key="7">
    <source>
        <dbReference type="Proteomes" id="UP001239445"/>
    </source>
</evidence>
<feature type="domain" description="Nephrocystin 3-like N-terminal" evidence="5">
    <location>
        <begin position="341"/>
        <end position="515"/>
    </location>
</feature>
<dbReference type="Pfam" id="PF24883">
    <property type="entry name" value="NPHP3_N"/>
    <property type="match status" value="1"/>
</dbReference>
<dbReference type="PANTHER" id="PTHR10039">
    <property type="entry name" value="AMELOGENIN"/>
    <property type="match status" value="1"/>
</dbReference>
<dbReference type="Gene3D" id="1.25.40.20">
    <property type="entry name" value="Ankyrin repeat-containing domain"/>
    <property type="match status" value="1"/>
</dbReference>
<dbReference type="Gene3D" id="3.40.50.300">
    <property type="entry name" value="P-loop containing nucleotide triphosphate hydrolases"/>
    <property type="match status" value="1"/>
</dbReference>
<name>A0AAJ0B7Q5_9PEZI</name>
<comment type="caution">
    <text evidence="6">The sequence shown here is derived from an EMBL/GenBank/DDBJ whole genome shotgun (WGS) entry which is preliminary data.</text>
</comment>
<dbReference type="Pfam" id="PF12796">
    <property type="entry name" value="Ank_2"/>
    <property type="match status" value="1"/>
</dbReference>
<evidence type="ECO:0000313" key="6">
    <source>
        <dbReference type="EMBL" id="KAK1753062.1"/>
    </source>
</evidence>
<dbReference type="InterPro" id="IPR036770">
    <property type="entry name" value="Ankyrin_rpt-contain_sf"/>
</dbReference>
<feature type="domain" description="GPI inositol-deacylase winged helix" evidence="4">
    <location>
        <begin position="614"/>
        <end position="706"/>
    </location>
</feature>
<gene>
    <name evidence="6" type="ORF">QBC47DRAFT_326934</name>
</gene>
<feature type="region of interest" description="Disordered" evidence="3">
    <location>
        <begin position="1"/>
        <end position="40"/>
    </location>
</feature>
<keyword evidence="7" id="KW-1185">Reference proteome</keyword>